<dbReference type="NCBIfam" id="TIGR00787">
    <property type="entry name" value="dctP"/>
    <property type="match status" value="1"/>
</dbReference>
<sequence>MKPWLGTLLFIAVGLLAAGLVGFYPAFTNGKAVLDDEQDGFDDRYVIKFSHVVAENTPKGLAAQRFADLVEEKTGNRVKVEVYPNGILYSEPNEKQALKRGEVQMIAPSFSNLSVMLPEWAVMDLPYVFLSDDAVQEAFKGEVGQILFERLEKNNMKGLAFWSNGFKQMTSNRGPLTDPSDFAGQRFRILPSRIIEDQFNALGAYTASIPFNEVYREFEAGTVDGGENTISNIYSKKFYKVQKYMTISNHGYLGYAVLMNKPFWDRLPSELQIAIEQAMKETTDWINRYAVQMDKRYLEQIQQDGYTQIHVLSDNERAEWMLQWEPLYRQSERFFGQELMEAIRNLQRKYES</sequence>
<dbReference type="PIRSF" id="PIRSF006470">
    <property type="entry name" value="DctB"/>
    <property type="match status" value="1"/>
</dbReference>
<evidence type="ECO:0000313" key="5">
    <source>
        <dbReference type="Proteomes" id="UP001229346"/>
    </source>
</evidence>
<keyword evidence="2" id="KW-0813">Transport</keyword>
<dbReference type="InterPro" id="IPR018389">
    <property type="entry name" value="DctP_fam"/>
</dbReference>
<gene>
    <name evidence="4" type="ORF">J2T15_006089</name>
</gene>
<dbReference type="RefSeq" id="WP_307208682.1">
    <property type="nucleotide sequence ID" value="NZ_JAUSSU010000022.1"/>
</dbReference>
<accession>A0ABT9UBK2</accession>
<dbReference type="Gene3D" id="3.40.190.170">
    <property type="entry name" value="Bacterial extracellular solute-binding protein, family 7"/>
    <property type="match status" value="1"/>
</dbReference>
<comment type="caution">
    <text evidence="4">The sequence shown here is derived from an EMBL/GenBank/DDBJ whole genome shotgun (WGS) entry which is preliminary data.</text>
</comment>
<keyword evidence="3" id="KW-0732">Signal</keyword>
<name>A0ABT9UBK2_PAEHA</name>
<dbReference type="Pfam" id="PF03480">
    <property type="entry name" value="DctP"/>
    <property type="match status" value="1"/>
</dbReference>
<keyword evidence="5" id="KW-1185">Reference proteome</keyword>
<dbReference type="EMBL" id="JAUSSU010000022">
    <property type="protein sequence ID" value="MDQ0116607.1"/>
    <property type="molecule type" value="Genomic_DNA"/>
</dbReference>
<evidence type="ECO:0000256" key="3">
    <source>
        <dbReference type="ARBA" id="ARBA00022729"/>
    </source>
</evidence>
<dbReference type="PANTHER" id="PTHR33376">
    <property type="match status" value="1"/>
</dbReference>
<dbReference type="Proteomes" id="UP001229346">
    <property type="component" value="Unassembled WGS sequence"/>
</dbReference>
<comment type="similarity">
    <text evidence="1">Belongs to the bacterial solute-binding protein 7 family.</text>
</comment>
<reference evidence="4 5" key="1">
    <citation type="submission" date="2023-07" db="EMBL/GenBank/DDBJ databases">
        <title>Sorghum-associated microbial communities from plants grown in Nebraska, USA.</title>
        <authorList>
            <person name="Schachtman D."/>
        </authorList>
    </citation>
    <scope>NUCLEOTIDE SEQUENCE [LARGE SCALE GENOMIC DNA]</scope>
    <source>
        <strain evidence="4 5">CC482</strain>
    </source>
</reference>
<evidence type="ECO:0000313" key="4">
    <source>
        <dbReference type="EMBL" id="MDQ0116607.1"/>
    </source>
</evidence>
<evidence type="ECO:0000256" key="1">
    <source>
        <dbReference type="ARBA" id="ARBA00009023"/>
    </source>
</evidence>
<dbReference type="PANTHER" id="PTHR33376:SF7">
    <property type="entry name" value="C4-DICARBOXYLATE-BINDING PROTEIN DCTB"/>
    <property type="match status" value="1"/>
</dbReference>
<evidence type="ECO:0000256" key="2">
    <source>
        <dbReference type="ARBA" id="ARBA00022448"/>
    </source>
</evidence>
<dbReference type="InterPro" id="IPR038404">
    <property type="entry name" value="TRAP_DctP_sf"/>
</dbReference>
<dbReference type="InterPro" id="IPR004682">
    <property type="entry name" value="TRAP_DctP"/>
</dbReference>
<proteinExistence type="inferred from homology"/>
<organism evidence="4 5">
    <name type="scientific">Paenibacillus harenae</name>
    <dbReference type="NCBI Taxonomy" id="306543"/>
    <lineage>
        <taxon>Bacteria</taxon>
        <taxon>Bacillati</taxon>
        <taxon>Bacillota</taxon>
        <taxon>Bacilli</taxon>
        <taxon>Bacillales</taxon>
        <taxon>Paenibacillaceae</taxon>
        <taxon>Paenibacillus</taxon>
    </lineage>
</organism>
<dbReference type="NCBIfam" id="NF037995">
    <property type="entry name" value="TRAP_S1"/>
    <property type="match status" value="1"/>
</dbReference>
<dbReference type="CDD" id="cd13674">
    <property type="entry name" value="PBP2_TRAP_SBP_like_1"/>
    <property type="match status" value="1"/>
</dbReference>
<protein>
    <submittedName>
        <fullName evidence="4">C4-dicarboxylate-binding protein DctP</fullName>
    </submittedName>
</protein>